<keyword evidence="3" id="KW-0560">Oxidoreductase</keyword>
<dbReference type="AlphaFoldDB" id="A0A8H8RYK9"/>
<dbReference type="EMBL" id="QGMJ01000069">
    <property type="protein sequence ID" value="TVY43289.1"/>
    <property type="molecule type" value="Genomic_DNA"/>
</dbReference>
<protein>
    <submittedName>
        <fullName evidence="4">Norsolorinic acid ketoreductase</fullName>
    </submittedName>
</protein>
<reference evidence="4 5" key="1">
    <citation type="submission" date="2018-05" db="EMBL/GenBank/DDBJ databases">
        <title>Genome sequencing and assembly of the regulated plant pathogen Lachnellula willkommii and related sister species for the development of diagnostic species identification markers.</title>
        <authorList>
            <person name="Giroux E."/>
            <person name="Bilodeau G."/>
        </authorList>
    </citation>
    <scope>NUCLEOTIDE SEQUENCE [LARGE SCALE GENOMIC DNA]</scope>
    <source>
        <strain evidence="4 5">CBS 197.66</strain>
    </source>
</reference>
<dbReference type="PANTHER" id="PTHR43544">
    <property type="entry name" value="SHORT-CHAIN DEHYDROGENASE/REDUCTASE"/>
    <property type="match status" value="1"/>
</dbReference>
<dbReference type="Proteomes" id="UP000462212">
    <property type="component" value="Unassembled WGS sequence"/>
</dbReference>
<dbReference type="InterPro" id="IPR002347">
    <property type="entry name" value="SDR_fam"/>
</dbReference>
<comment type="caution">
    <text evidence="4">The sequence shown here is derived from an EMBL/GenBank/DDBJ whole genome shotgun (WGS) entry which is preliminary data.</text>
</comment>
<dbReference type="InterPro" id="IPR051468">
    <property type="entry name" value="Fungal_SecMetab_SDRs"/>
</dbReference>
<evidence type="ECO:0000313" key="5">
    <source>
        <dbReference type="Proteomes" id="UP000462212"/>
    </source>
</evidence>
<dbReference type="SUPFAM" id="SSF51735">
    <property type="entry name" value="NAD(P)-binding Rossmann-fold domains"/>
    <property type="match status" value="1"/>
</dbReference>
<name>A0A8H8RYK9_9HELO</name>
<dbReference type="Gene3D" id="3.40.50.720">
    <property type="entry name" value="NAD(P)-binding Rossmann-like Domain"/>
    <property type="match status" value="1"/>
</dbReference>
<dbReference type="InterPro" id="IPR036291">
    <property type="entry name" value="NAD(P)-bd_dom_sf"/>
</dbReference>
<dbReference type="Pfam" id="PF00106">
    <property type="entry name" value="adh_short"/>
    <property type="match status" value="1"/>
</dbReference>
<dbReference type="OrthoDB" id="9876299at2759"/>
<keyword evidence="2" id="KW-0521">NADP</keyword>
<keyword evidence="5" id="KW-1185">Reference proteome</keyword>
<gene>
    <name evidence="4" type="primary">aflD_1</name>
    <name evidence="4" type="ORF">LSUB1_G001570</name>
</gene>
<proteinExistence type="inferred from homology"/>
<evidence type="ECO:0000256" key="2">
    <source>
        <dbReference type="ARBA" id="ARBA00022857"/>
    </source>
</evidence>
<evidence type="ECO:0000256" key="1">
    <source>
        <dbReference type="ARBA" id="ARBA00006484"/>
    </source>
</evidence>
<dbReference type="PRINTS" id="PR00081">
    <property type="entry name" value="GDHRDH"/>
</dbReference>
<dbReference type="GO" id="GO:0005737">
    <property type="term" value="C:cytoplasm"/>
    <property type="evidence" value="ECO:0007669"/>
    <property type="project" value="TreeGrafter"/>
</dbReference>
<sequence length="233" mass="24734">MAEQTVVFISGVSSGIGKALAEYYLSKPNHTVIGSVRNSSAPSVAELKSFKPASGSGLLLVHIESTSTDDPKKAVITIEEAGIKHIDIVYANAGGSPPVIALEEVPVEDFLSSFQTNALAPLVLFQALRPLLQKSKAPKWASITSISGSIGMMGTLGTHITVAYGASKAALNWLTRLVQTGPGNWIARRIGMEQAPTTIDDSVSSLVKKLEEATRDNYSGKFLNVIDGNEIPW</sequence>
<dbReference type="PANTHER" id="PTHR43544:SF7">
    <property type="entry name" value="NADB-LER2"/>
    <property type="match status" value="1"/>
</dbReference>
<dbReference type="GO" id="GO:0016491">
    <property type="term" value="F:oxidoreductase activity"/>
    <property type="evidence" value="ECO:0007669"/>
    <property type="project" value="UniProtKB-KW"/>
</dbReference>
<evidence type="ECO:0000256" key="3">
    <source>
        <dbReference type="ARBA" id="ARBA00023002"/>
    </source>
</evidence>
<evidence type="ECO:0000313" key="4">
    <source>
        <dbReference type="EMBL" id="TVY43289.1"/>
    </source>
</evidence>
<organism evidence="4 5">
    <name type="scientific">Lachnellula subtilissima</name>
    <dbReference type="NCBI Taxonomy" id="602034"/>
    <lineage>
        <taxon>Eukaryota</taxon>
        <taxon>Fungi</taxon>
        <taxon>Dikarya</taxon>
        <taxon>Ascomycota</taxon>
        <taxon>Pezizomycotina</taxon>
        <taxon>Leotiomycetes</taxon>
        <taxon>Helotiales</taxon>
        <taxon>Lachnaceae</taxon>
        <taxon>Lachnellula</taxon>
    </lineage>
</organism>
<accession>A0A8H8RYK9</accession>
<comment type="similarity">
    <text evidence="1">Belongs to the short-chain dehydrogenases/reductases (SDR) family.</text>
</comment>